<dbReference type="RefSeq" id="WP_124232500.1">
    <property type="nucleotide sequence ID" value="NZ_RHHM01000004.1"/>
</dbReference>
<keyword evidence="4" id="KW-1185">Reference proteome</keyword>
<evidence type="ECO:0000256" key="1">
    <source>
        <dbReference type="ARBA" id="ARBA00023125"/>
    </source>
</evidence>
<proteinExistence type="predicted"/>
<name>A0A3N6USK2_9GAMM</name>
<sequence>MIMVDVNDPGYGSIVRVSMQSDNFYYNFGLSILIKELNRVIRKSAVFVLSDDTVDDDGSLKNIIFRDSMVTINLQRKNKRWKNDPDSECRAIIHIPFVCRQSKLSDVMVKMEKVLLIASMDYSSFLTPDNYRMMGLKKFKQLSLTECKILLLIGKGYNVGYISRILNRSEKTISNHCRNSIRKLGMLNRVDFYKYACFIAHCGNKERNTLCL</sequence>
<evidence type="ECO:0000313" key="3">
    <source>
        <dbReference type="EMBL" id="RQM38979.1"/>
    </source>
</evidence>
<dbReference type="PRINTS" id="PR00038">
    <property type="entry name" value="HTHLUXR"/>
</dbReference>
<dbReference type="Pfam" id="PF00196">
    <property type="entry name" value="GerE"/>
    <property type="match status" value="1"/>
</dbReference>
<feature type="domain" description="HTH luxR-type" evidence="2">
    <location>
        <begin position="135"/>
        <end position="200"/>
    </location>
</feature>
<dbReference type="AlphaFoldDB" id="A0A3N6USK2"/>
<gene>
    <name evidence="3" type="ORF">EB241_07270</name>
</gene>
<dbReference type="Gene3D" id="1.10.10.10">
    <property type="entry name" value="Winged helix-like DNA-binding domain superfamily/Winged helix DNA-binding domain"/>
    <property type="match status" value="1"/>
</dbReference>
<dbReference type="OrthoDB" id="6518199at2"/>
<reference evidence="3 4" key="1">
    <citation type="submission" date="2018-10" db="EMBL/GenBank/DDBJ databases">
        <title>Draft genome sequence for the type isolate of Erwinia psidii, agent causal of bacterial blight in guava (Psidium guajava) and wilt and die-back of Eucalyptus spp.</title>
        <authorList>
            <person name="Hermenegildo P.S."/>
            <person name="Santos S.A."/>
            <person name="Guimaraes L.M.S."/>
            <person name="Vidigal P.M.P."/>
            <person name="Pereira I.C."/>
            <person name="Badel J.L."/>
            <person name="Alfenas-Zerbini P."/>
            <person name="Ferreira M.A.S.V."/>
            <person name="Alfenas A.C."/>
        </authorList>
    </citation>
    <scope>NUCLEOTIDE SEQUENCE [LARGE SCALE GENOMIC DNA]</scope>
    <source>
        <strain evidence="3 4">IBSBF 435</strain>
    </source>
</reference>
<dbReference type="PROSITE" id="PS00622">
    <property type="entry name" value="HTH_LUXR_1"/>
    <property type="match status" value="1"/>
</dbReference>
<dbReference type="GO" id="GO:0003677">
    <property type="term" value="F:DNA binding"/>
    <property type="evidence" value="ECO:0007669"/>
    <property type="project" value="UniProtKB-KW"/>
</dbReference>
<comment type="caution">
    <text evidence="3">The sequence shown here is derived from an EMBL/GenBank/DDBJ whole genome shotgun (WGS) entry which is preliminary data.</text>
</comment>
<dbReference type="InterPro" id="IPR036388">
    <property type="entry name" value="WH-like_DNA-bd_sf"/>
</dbReference>
<evidence type="ECO:0000259" key="2">
    <source>
        <dbReference type="PROSITE" id="PS50043"/>
    </source>
</evidence>
<organism evidence="3 4">
    <name type="scientific">Erwinia psidii</name>
    <dbReference type="NCBI Taxonomy" id="69224"/>
    <lineage>
        <taxon>Bacteria</taxon>
        <taxon>Pseudomonadati</taxon>
        <taxon>Pseudomonadota</taxon>
        <taxon>Gammaproteobacteria</taxon>
        <taxon>Enterobacterales</taxon>
        <taxon>Erwiniaceae</taxon>
        <taxon>Erwinia</taxon>
    </lineage>
</organism>
<dbReference type="InterPro" id="IPR000792">
    <property type="entry name" value="Tscrpt_reg_LuxR_C"/>
</dbReference>
<dbReference type="PROSITE" id="PS50043">
    <property type="entry name" value="HTH_LUXR_2"/>
    <property type="match status" value="1"/>
</dbReference>
<protein>
    <submittedName>
        <fullName evidence="3">LuxR family transcriptional regulator</fullName>
    </submittedName>
</protein>
<dbReference type="SUPFAM" id="SSF46894">
    <property type="entry name" value="C-terminal effector domain of the bipartite response regulators"/>
    <property type="match status" value="1"/>
</dbReference>
<dbReference type="CDD" id="cd06170">
    <property type="entry name" value="LuxR_C_like"/>
    <property type="match status" value="1"/>
</dbReference>
<dbReference type="Proteomes" id="UP000279457">
    <property type="component" value="Unassembled WGS sequence"/>
</dbReference>
<dbReference type="InterPro" id="IPR016032">
    <property type="entry name" value="Sig_transdc_resp-reg_C-effctor"/>
</dbReference>
<accession>A0A3N6USK2</accession>
<dbReference type="GO" id="GO:0006355">
    <property type="term" value="P:regulation of DNA-templated transcription"/>
    <property type="evidence" value="ECO:0007669"/>
    <property type="project" value="InterPro"/>
</dbReference>
<keyword evidence="1" id="KW-0238">DNA-binding</keyword>
<evidence type="ECO:0000313" key="4">
    <source>
        <dbReference type="Proteomes" id="UP000279457"/>
    </source>
</evidence>
<dbReference type="EMBL" id="RHHM01000004">
    <property type="protein sequence ID" value="RQM38979.1"/>
    <property type="molecule type" value="Genomic_DNA"/>
</dbReference>
<dbReference type="SMART" id="SM00421">
    <property type="entry name" value="HTH_LUXR"/>
    <property type="match status" value="1"/>
</dbReference>